<keyword evidence="4 6" id="KW-0658">Purine biosynthesis</keyword>
<comment type="catalytic activity">
    <reaction evidence="6">
        <text>N(2)-formyl-N(1)-(5-phospho-beta-D-ribosyl)glycinamide + L-glutamine + ATP + H2O = 2-formamido-N(1)-(5-O-phospho-beta-D-ribosyl)acetamidine + L-glutamate + ADP + phosphate + H(+)</text>
        <dbReference type="Rhea" id="RHEA:17129"/>
        <dbReference type="ChEBI" id="CHEBI:15377"/>
        <dbReference type="ChEBI" id="CHEBI:15378"/>
        <dbReference type="ChEBI" id="CHEBI:29985"/>
        <dbReference type="ChEBI" id="CHEBI:30616"/>
        <dbReference type="ChEBI" id="CHEBI:43474"/>
        <dbReference type="ChEBI" id="CHEBI:58359"/>
        <dbReference type="ChEBI" id="CHEBI:147286"/>
        <dbReference type="ChEBI" id="CHEBI:147287"/>
        <dbReference type="ChEBI" id="CHEBI:456216"/>
        <dbReference type="EC" id="6.3.5.3"/>
    </reaction>
</comment>
<dbReference type="GO" id="GO:0006189">
    <property type="term" value="P:'de novo' IMP biosynthetic process"/>
    <property type="evidence" value="ECO:0007669"/>
    <property type="project" value="UniProtKB-UniRule"/>
</dbReference>
<keyword evidence="1 6" id="KW-0963">Cytoplasm</keyword>
<dbReference type="EC" id="6.3.5.3" evidence="6"/>
<keyword evidence="2 6" id="KW-0436">Ligase</keyword>
<dbReference type="Gene3D" id="3.30.1280.10">
    <property type="entry name" value="Phosphoribosylformylglycinamidine synthase subunit PurS"/>
    <property type="match status" value="1"/>
</dbReference>
<comment type="function">
    <text evidence="6">Part of the phosphoribosylformylglycinamidine synthase complex involved in the purines biosynthetic pathway. Catalyzes the ATP-dependent conversion of formylglycinamide ribonucleotide (FGAR) and glutamine to yield formylglycinamidine ribonucleotide (FGAM) and glutamate. The FGAM synthase complex is composed of three subunits. PurQ produces an ammonia molecule by converting glutamine to glutamate. PurL transfers the ammonia molecule to FGAR to form FGAM in an ATP-dependent manner. PurS interacts with PurQ and PurL and is thought to assist in the transfer of the ammonia molecule from PurQ to PurL.</text>
</comment>
<evidence type="ECO:0000256" key="1">
    <source>
        <dbReference type="ARBA" id="ARBA00022490"/>
    </source>
</evidence>
<dbReference type="RefSeq" id="WP_147164938.1">
    <property type="nucleotide sequence ID" value="NZ_BJZO01000128.1"/>
</dbReference>
<dbReference type="AlphaFoldDB" id="A0A512HBS7"/>
<reference evidence="7 8" key="1">
    <citation type="submission" date="2019-07" db="EMBL/GenBank/DDBJ databases">
        <title>Whole genome shotgun sequence of Rhodospirillum oryzae NBRC 107573.</title>
        <authorList>
            <person name="Hosoyama A."/>
            <person name="Uohara A."/>
            <person name="Ohji S."/>
            <person name="Ichikawa N."/>
        </authorList>
    </citation>
    <scope>NUCLEOTIDE SEQUENCE [LARGE SCALE GENOMIC DNA]</scope>
    <source>
        <strain evidence="7 8">NBRC 107573</strain>
    </source>
</reference>
<gene>
    <name evidence="6 7" type="primary">purS</name>
    <name evidence="7" type="ORF">ROR02_30370</name>
</gene>
<proteinExistence type="inferred from homology"/>
<accession>A0A512HBS7</accession>
<comment type="caution">
    <text evidence="7">The sequence shown here is derived from an EMBL/GenBank/DDBJ whole genome shotgun (WGS) entry which is preliminary data.</text>
</comment>
<dbReference type="Pfam" id="PF02700">
    <property type="entry name" value="PurS"/>
    <property type="match status" value="1"/>
</dbReference>
<dbReference type="InterPro" id="IPR003850">
    <property type="entry name" value="PurS"/>
</dbReference>
<dbReference type="InterPro" id="IPR036604">
    <property type="entry name" value="PurS-like_sf"/>
</dbReference>
<evidence type="ECO:0000256" key="6">
    <source>
        <dbReference type="HAMAP-Rule" id="MF_01926"/>
    </source>
</evidence>
<comment type="similarity">
    <text evidence="6">Belongs to the PurS family.</text>
</comment>
<dbReference type="EMBL" id="BJZO01000128">
    <property type="protein sequence ID" value="GEO82906.1"/>
    <property type="molecule type" value="Genomic_DNA"/>
</dbReference>
<dbReference type="SUPFAM" id="SSF82697">
    <property type="entry name" value="PurS-like"/>
    <property type="match status" value="1"/>
</dbReference>
<keyword evidence="3 6" id="KW-0547">Nucleotide-binding</keyword>
<evidence type="ECO:0000256" key="2">
    <source>
        <dbReference type="ARBA" id="ARBA00022598"/>
    </source>
</evidence>
<dbReference type="NCBIfam" id="TIGR00302">
    <property type="entry name" value="phosphoribosylformylglycinamidine synthase subunit PurS"/>
    <property type="match status" value="1"/>
</dbReference>
<dbReference type="OrthoDB" id="9799101at2"/>
<dbReference type="PANTHER" id="PTHR34696">
    <property type="entry name" value="PHOSPHORIBOSYLFORMYLGLYCINAMIDINE SYNTHASE SUBUNIT PURS"/>
    <property type="match status" value="1"/>
</dbReference>
<protein>
    <recommendedName>
        <fullName evidence="6">Phosphoribosylformylglycinamidine synthase subunit PurS</fullName>
        <shortName evidence="6">FGAM synthase</shortName>
        <ecNumber evidence="6">6.3.5.3</ecNumber>
    </recommendedName>
    <alternativeName>
        <fullName evidence="6">Formylglycinamide ribonucleotide amidotransferase subunit III</fullName>
        <shortName evidence="6">FGAR amidotransferase III</shortName>
        <shortName evidence="6">FGAR-AT III</shortName>
    </alternativeName>
    <alternativeName>
        <fullName evidence="6">Phosphoribosylformylglycinamidine synthase subunit III</fullName>
    </alternativeName>
</protein>
<evidence type="ECO:0000256" key="5">
    <source>
        <dbReference type="ARBA" id="ARBA00022840"/>
    </source>
</evidence>
<sequence length="79" mass="8436">MKAKVHITLKPGVHDPQGRAIGGALSHLGFTGITGVRQGKVIEIDLDETDRKRALEAVDGMCKALLANPVIETYAIELS</sequence>
<dbReference type="GO" id="GO:0005737">
    <property type="term" value="C:cytoplasm"/>
    <property type="evidence" value="ECO:0007669"/>
    <property type="project" value="UniProtKB-SubCell"/>
</dbReference>
<comment type="subcellular location">
    <subcellularLocation>
        <location evidence="6">Cytoplasm</location>
    </subcellularLocation>
</comment>
<evidence type="ECO:0000256" key="3">
    <source>
        <dbReference type="ARBA" id="ARBA00022741"/>
    </source>
</evidence>
<evidence type="ECO:0000313" key="7">
    <source>
        <dbReference type="EMBL" id="GEO82906.1"/>
    </source>
</evidence>
<name>A0A512HBS7_9PROT</name>
<dbReference type="PANTHER" id="PTHR34696:SF1">
    <property type="entry name" value="PHOSPHORIBOSYLFORMYLGLYCINAMIDINE SYNTHASE SUBUNIT PURS"/>
    <property type="match status" value="1"/>
</dbReference>
<keyword evidence="5 6" id="KW-0067">ATP-binding</keyword>
<dbReference type="NCBIfam" id="NF004630">
    <property type="entry name" value="PRK05974.1"/>
    <property type="match status" value="1"/>
</dbReference>
<comment type="subunit">
    <text evidence="6">Part of the FGAM synthase complex composed of 1 PurL, 1 PurQ and 2 PurS subunits.</text>
</comment>
<dbReference type="GO" id="GO:0005524">
    <property type="term" value="F:ATP binding"/>
    <property type="evidence" value="ECO:0007669"/>
    <property type="project" value="UniProtKB-UniRule"/>
</dbReference>
<evidence type="ECO:0000256" key="4">
    <source>
        <dbReference type="ARBA" id="ARBA00022755"/>
    </source>
</evidence>
<organism evidence="7 8">
    <name type="scientific">Pararhodospirillum oryzae</name>
    <dbReference type="NCBI Taxonomy" id="478448"/>
    <lineage>
        <taxon>Bacteria</taxon>
        <taxon>Pseudomonadati</taxon>
        <taxon>Pseudomonadota</taxon>
        <taxon>Alphaproteobacteria</taxon>
        <taxon>Rhodospirillales</taxon>
        <taxon>Rhodospirillaceae</taxon>
        <taxon>Pararhodospirillum</taxon>
    </lineage>
</organism>
<dbReference type="Proteomes" id="UP000321567">
    <property type="component" value="Unassembled WGS sequence"/>
</dbReference>
<dbReference type="HAMAP" id="MF_01926">
    <property type="entry name" value="PurS"/>
    <property type="match status" value="1"/>
</dbReference>
<keyword evidence="8" id="KW-1185">Reference proteome</keyword>
<evidence type="ECO:0000313" key="8">
    <source>
        <dbReference type="Proteomes" id="UP000321567"/>
    </source>
</evidence>
<comment type="pathway">
    <text evidence="6">Purine metabolism; IMP biosynthesis via de novo pathway; 5-amino-1-(5-phospho-D-ribosyl)imidazole from N(2)-formyl-N(1)-(5-phospho-D-ribosyl)glycinamide: step 1/2.</text>
</comment>
<dbReference type="UniPathway" id="UPA00074">
    <property type="reaction ID" value="UER00128"/>
</dbReference>
<dbReference type="GO" id="GO:0004642">
    <property type="term" value="F:phosphoribosylformylglycinamidine synthase activity"/>
    <property type="evidence" value="ECO:0007669"/>
    <property type="project" value="UniProtKB-UniRule"/>
</dbReference>